<dbReference type="PANTHER" id="PTHR33845:SF1">
    <property type="entry name" value="C2H2-TYPE DOMAIN-CONTAINING PROTEIN"/>
    <property type="match status" value="1"/>
</dbReference>
<comment type="caution">
    <text evidence="2">The sequence shown here is derived from an EMBL/GenBank/DDBJ whole genome shotgun (WGS) entry which is preliminary data.</text>
</comment>
<evidence type="ECO:0008006" key="4">
    <source>
        <dbReference type="Google" id="ProtNLM"/>
    </source>
</evidence>
<sequence>MATCCYSKLVGGPCGSSSSNPANAICESMERCRRNIKSHLKFYDCFDSTLKTEVDLLLARAGIFEIKEDHLKMSICPRHREAYGIRWRCQKKLCSVPPEWSVHKKKEFRGDRGLTLSQSQLLYRLTSVLVPVASPICKQCRLFLTKESKSFDTSSMPTVSTEVIAEIPQEVKDERKGNLFPSESAKSDPGNESTTGLSRALRNLSIVTSDDSPYTTENNSSSNASDSSSNNEDQSLRRLKLNEFLSVSGKGAISQPKKSWDQLSTRTKTVRISKAKDAVVASLEVIAPGNPASLWEALKSSQSVEAALCITAQTSADQKYLEALAETYQNANSWDTRRQILSVIADLIPYSMIQQFIPGITEYRIKTARRHAIQHGCGVPLPAAKSPRMRVDESQLNHFLCFITSPHVVQDLPFGQHYLYLTNSKILETPNIIRSMIPQRITDQYRQFCSETNFTPFSTSTMLRILSSCTATVRKSLHGLDYFAAEGAKAFEDLMAIVEKHGERQWVHRCQQALKEGKQYFKTDYKVHITPTSHVPDHCSTHALSTPKEDSFRVTCDHSHDNCCPSCDQLKSIIMEIESSLQSSEMRDEDRDDLMYTFQQACQAIESWKAHQVRSIQQDKARTSLIENLETSSVLITQDWAMKFLPQRYRETQADWFAKRGISWHISVVARRIDEKLQHQAFVHIVENCSQDSNVVVSIIRHTLQELKKEHPEISTAFLRQDNAGCYHSFTMLAARRLMEEATGIKVERVDFSDPQGGKGPCDRRAATIKAHVLRYINEGHDVVSANDLKQAILSHGGVRGVRVTLTDSTKQHPISLQGKLEGVSHLNNFHYGEECLTAWKAFDVGEGKAIPWSQLQVQIGSVTDTIFSDSSFSPGDFQDVPLFHNKQSAVQEKTENAVQGEQNAASAENERAGLFSCPVEGCVSTFQRYCNLEHHMHYGKCIFVEERHSLLDKAKILYTKKLQEGSSAQPFMAGSDLSEQSVQALPQGWALRSSKKASRFSAKQKAYLDEKFKRGEETGFKADPAQVAQDMRHAKHEDGNRRFTVDEFLAPQQIKSYFSRMTAKLRQGSHEVEDEWNTQAVAEQHAYSSSSTHILQECQLIHPITYDTYNLCELYARNKLTKLSVPILRLICSHFEMEIDNLPLRLKKPYVKLIEELVRSCSCA</sequence>
<dbReference type="PANTHER" id="PTHR33845">
    <property type="entry name" value="C2H2-TYPE DOMAIN-CONTAINING PROTEIN"/>
    <property type="match status" value="1"/>
</dbReference>
<feature type="region of interest" description="Disordered" evidence="1">
    <location>
        <begin position="168"/>
        <end position="235"/>
    </location>
</feature>
<evidence type="ECO:0000313" key="3">
    <source>
        <dbReference type="Proteomes" id="UP001249851"/>
    </source>
</evidence>
<evidence type="ECO:0000256" key="1">
    <source>
        <dbReference type="SAM" id="MobiDB-lite"/>
    </source>
</evidence>
<dbReference type="EMBL" id="JARQWQ010000087">
    <property type="protein sequence ID" value="KAK2552437.1"/>
    <property type="molecule type" value="Genomic_DNA"/>
</dbReference>
<reference evidence="2" key="2">
    <citation type="journal article" date="2023" name="Science">
        <title>Genomic signatures of disease resistance in endangered staghorn corals.</title>
        <authorList>
            <person name="Vollmer S.V."/>
            <person name="Selwyn J.D."/>
            <person name="Despard B.A."/>
            <person name="Roesel C.L."/>
        </authorList>
    </citation>
    <scope>NUCLEOTIDE SEQUENCE</scope>
    <source>
        <strain evidence="2">K2</strain>
    </source>
</reference>
<accession>A0AAD9UWM3</accession>
<feature type="compositionally biased region" description="Low complexity" evidence="1">
    <location>
        <begin position="218"/>
        <end position="231"/>
    </location>
</feature>
<proteinExistence type="predicted"/>
<keyword evidence="3" id="KW-1185">Reference proteome</keyword>
<dbReference type="AlphaFoldDB" id="A0AAD9UWM3"/>
<dbReference type="Proteomes" id="UP001249851">
    <property type="component" value="Unassembled WGS sequence"/>
</dbReference>
<feature type="compositionally biased region" description="Polar residues" evidence="1">
    <location>
        <begin position="205"/>
        <end position="217"/>
    </location>
</feature>
<organism evidence="2 3">
    <name type="scientific">Acropora cervicornis</name>
    <name type="common">Staghorn coral</name>
    <dbReference type="NCBI Taxonomy" id="6130"/>
    <lineage>
        <taxon>Eukaryota</taxon>
        <taxon>Metazoa</taxon>
        <taxon>Cnidaria</taxon>
        <taxon>Anthozoa</taxon>
        <taxon>Hexacorallia</taxon>
        <taxon>Scleractinia</taxon>
        <taxon>Astrocoeniina</taxon>
        <taxon>Acroporidae</taxon>
        <taxon>Acropora</taxon>
    </lineage>
</organism>
<evidence type="ECO:0000313" key="2">
    <source>
        <dbReference type="EMBL" id="KAK2552437.1"/>
    </source>
</evidence>
<gene>
    <name evidence="2" type="ORF">P5673_026523</name>
</gene>
<name>A0AAD9UWM3_ACRCE</name>
<reference evidence="2" key="1">
    <citation type="journal article" date="2023" name="G3 (Bethesda)">
        <title>Whole genome assembly and annotation of the endangered Caribbean coral Acropora cervicornis.</title>
        <authorList>
            <person name="Selwyn J.D."/>
            <person name="Vollmer S.V."/>
        </authorList>
    </citation>
    <scope>NUCLEOTIDE SEQUENCE</scope>
    <source>
        <strain evidence="2">K2</strain>
    </source>
</reference>
<protein>
    <recommendedName>
        <fullName evidence="4">C2H2-type domain-containing protein</fullName>
    </recommendedName>
</protein>